<dbReference type="PANTHER" id="PTHR13393">
    <property type="entry name" value="SAM-DEPENDENT METHYLTRANSFERASE"/>
    <property type="match status" value="1"/>
</dbReference>
<evidence type="ECO:0000256" key="2">
    <source>
        <dbReference type="ARBA" id="ARBA00022552"/>
    </source>
</evidence>
<dbReference type="Pfam" id="PF05971">
    <property type="entry name" value="Methyltransf_10"/>
    <property type="match status" value="1"/>
</dbReference>
<evidence type="ECO:0000256" key="6">
    <source>
        <dbReference type="HAMAP-Rule" id="MF_01848"/>
    </source>
</evidence>
<dbReference type="GO" id="GO:0070475">
    <property type="term" value="P:rRNA base methylation"/>
    <property type="evidence" value="ECO:0007669"/>
    <property type="project" value="TreeGrafter"/>
</dbReference>
<comment type="similarity">
    <text evidence="6">Belongs to the methyltransferase superfamily. METTL16/RlmF family.</text>
</comment>
<dbReference type="RefSeq" id="WP_006005820.1">
    <property type="nucleotide sequence ID" value="NZ_BAET01000020.1"/>
</dbReference>
<comment type="subcellular location">
    <subcellularLocation>
        <location evidence="6">Cytoplasm</location>
    </subcellularLocation>
</comment>
<reference evidence="8 9" key="2">
    <citation type="journal article" date="2017" name="Antonie Van Leeuwenhoek">
        <title>Rhizobium rhizosphaerae sp. nov., a novel species isolated from rice rhizosphere.</title>
        <authorList>
            <person name="Zhao J.J."/>
            <person name="Zhang J."/>
            <person name="Zhang R.J."/>
            <person name="Zhang C.W."/>
            <person name="Yin H.Q."/>
            <person name="Zhang X.X."/>
        </authorList>
    </citation>
    <scope>NUCLEOTIDE SEQUENCE [LARGE SCALE GENOMIC DNA]</scope>
    <source>
        <strain evidence="8 9">ACAM 611</strain>
    </source>
</reference>
<dbReference type="EC" id="2.1.1.181" evidence="6"/>
<dbReference type="EMBL" id="BAET01000020">
    <property type="protein sequence ID" value="GAB56068.1"/>
    <property type="molecule type" value="Genomic_DNA"/>
</dbReference>
<dbReference type="eggNOG" id="COG3129">
    <property type="taxonomic scope" value="Bacteria"/>
</dbReference>
<comment type="caution">
    <text evidence="8">The sequence shown here is derived from an EMBL/GenBank/DDBJ whole genome shotgun (WGS) entry which is preliminary data.</text>
</comment>
<dbReference type="InterPro" id="IPR029063">
    <property type="entry name" value="SAM-dependent_MTases_sf"/>
</dbReference>
<reference evidence="8 9" key="1">
    <citation type="journal article" date="2012" name="J. Bacteriol.">
        <title>Genome sequence of proteorhodopsin-containing sea ice bacterium Glaciecola punicea ACAM 611T.</title>
        <authorList>
            <person name="Qin Q.-L."/>
            <person name="Xie B.-B."/>
            <person name="Shu Y.-L."/>
            <person name="Rong J.-C."/>
            <person name="Zhao D.-L."/>
            <person name="Zhang X.-Y."/>
            <person name="Chen X.-L."/>
            <person name="Zhou B.-C."/>
            <person name="Zhanga Y.-Z."/>
        </authorList>
    </citation>
    <scope>NUCLEOTIDE SEQUENCE [LARGE SCALE GENOMIC DNA]</scope>
    <source>
        <strain evidence="8 9">ACAM 611</strain>
    </source>
</reference>
<evidence type="ECO:0000256" key="3">
    <source>
        <dbReference type="ARBA" id="ARBA00022603"/>
    </source>
</evidence>
<dbReference type="OrthoDB" id="1115728at2"/>
<dbReference type="InterPro" id="IPR016909">
    <property type="entry name" value="rRNA_lsu_MeTfrase_F"/>
</dbReference>
<evidence type="ECO:0000313" key="9">
    <source>
        <dbReference type="Proteomes" id="UP000053586"/>
    </source>
</evidence>
<dbReference type="GO" id="GO:0005737">
    <property type="term" value="C:cytoplasm"/>
    <property type="evidence" value="ECO:0007669"/>
    <property type="project" value="UniProtKB-SubCell"/>
</dbReference>
<evidence type="ECO:0000256" key="7">
    <source>
        <dbReference type="SAM" id="MobiDB-lite"/>
    </source>
</evidence>
<organism evidence="8 9">
    <name type="scientific">Glaciecola punicea ACAM 611</name>
    <dbReference type="NCBI Taxonomy" id="1121923"/>
    <lineage>
        <taxon>Bacteria</taxon>
        <taxon>Pseudomonadati</taxon>
        <taxon>Pseudomonadota</taxon>
        <taxon>Gammaproteobacteria</taxon>
        <taxon>Alteromonadales</taxon>
        <taxon>Alteromonadaceae</taxon>
        <taxon>Glaciecola</taxon>
    </lineage>
</organism>
<dbReference type="Proteomes" id="UP000053586">
    <property type="component" value="Unassembled WGS sequence"/>
</dbReference>
<dbReference type="AlphaFoldDB" id="H5TCP1"/>
<dbReference type="InterPro" id="IPR010286">
    <property type="entry name" value="METTL16/RlmF"/>
</dbReference>
<dbReference type="NCBIfam" id="NF008725">
    <property type="entry name" value="PRK11727.1"/>
    <property type="match status" value="1"/>
</dbReference>
<dbReference type="Gene3D" id="3.40.50.150">
    <property type="entry name" value="Vaccinia Virus protein VP39"/>
    <property type="match status" value="1"/>
</dbReference>
<sequence length="311" mass="34618">MHSRNLHKNGYDFEALTRTHPLLAPHVIRNPSARKTIDFGNAHAVKALNAALLKRYYHIEHWDIPEGYLCPPIPGRADYIHAIADLLSASPATPASTRQFPARLVGLDIGTGANLIYPIIGSQSYGWHFVASDVDKGAIASANLIRSSNSVLRKSVRILQQHKLNSIFDGVIKPHEQFAFSMCNPPFHNSQKEALAGSMQKNQNIKRNQDKRHSSIQGHSSPKNDRSGSHLNFAGQKNELWCAGGEVGFISRMIAESVHYKEQVTWFTSLVAKQKSLAPLYKKLTQVGALEYKTVGMAQGSKISRFIAWRF</sequence>
<comment type="catalytic activity">
    <reaction evidence="6">
        <text>adenosine(1618) in 23S rRNA + S-adenosyl-L-methionine = N(6)-methyladenosine(1618) in 23S rRNA + S-adenosyl-L-homocysteine + H(+)</text>
        <dbReference type="Rhea" id="RHEA:16497"/>
        <dbReference type="Rhea" id="RHEA-COMP:10229"/>
        <dbReference type="Rhea" id="RHEA-COMP:10231"/>
        <dbReference type="ChEBI" id="CHEBI:15378"/>
        <dbReference type="ChEBI" id="CHEBI:57856"/>
        <dbReference type="ChEBI" id="CHEBI:59789"/>
        <dbReference type="ChEBI" id="CHEBI:74411"/>
        <dbReference type="ChEBI" id="CHEBI:74449"/>
        <dbReference type="EC" id="2.1.1.181"/>
    </reaction>
</comment>
<gene>
    <name evidence="6 8" type="primary">rlmF</name>
    <name evidence="8" type="ORF">GPUN_1953</name>
</gene>
<protein>
    <recommendedName>
        <fullName evidence="6">Ribosomal RNA large subunit methyltransferase F</fullName>
        <ecNumber evidence="6">2.1.1.181</ecNumber>
    </recommendedName>
    <alternativeName>
        <fullName evidence="6">23S rRNA mA1618 methyltransferase</fullName>
    </alternativeName>
    <alternativeName>
        <fullName evidence="6">rRNA adenine N-6-methyltransferase</fullName>
    </alternativeName>
</protein>
<evidence type="ECO:0000256" key="4">
    <source>
        <dbReference type="ARBA" id="ARBA00022679"/>
    </source>
</evidence>
<accession>H5TCP1</accession>
<keyword evidence="3 6" id="KW-0489">Methyltransferase</keyword>
<keyword evidence="4 6" id="KW-0808">Transferase</keyword>
<evidence type="ECO:0000256" key="5">
    <source>
        <dbReference type="ARBA" id="ARBA00022691"/>
    </source>
</evidence>
<dbReference type="PANTHER" id="PTHR13393:SF0">
    <property type="entry name" value="RNA N6-ADENOSINE-METHYLTRANSFERASE METTL16"/>
    <property type="match status" value="1"/>
</dbReference>
<keyword evidence="2 6" id="KW-0698">rRNA processing</keyword>
<comment type="function">
    <text evidence="6">Specifically methylates the adenine in position 1618 of 23S rRNA.</text>
</comment>
<dbReference type="SUPFAM" id="SSF53335">
    <property type="entry name" value="S-adenosyl-L-methionine-dependent methyltransferases"/>
    <property type="match status" value="1"/>
</dbReference>
<evidence type="ECO:0000256" key="1">
    <source>
        <dbReference type="ARBA" id="ARBA00022490"/>
    </source>
</evidence>
<proteinExistence type="inferred from homology"/>
<dbReference type="PIRSF" id="PIRSF029038">
    <property type="entry name" value="Mtase_YbiN_prd"/>
    <property type="match status" value="1"/>
</dbReference>
<dbReference type="STRING" id="56804.BAE46_07105"/>
<dbReference type="HAMAP" id="MF_01848">
    <property type="entry name" value="23SrRNA_methyltr_F"/>
    <property type="match status" value="1"/>
</dbReference>
<evidence type="ECO:0000313" key="8">
    <source>
        <dbReference type="EMBL" id="GAB56068.1"/>
    </source>
</evidence>
<keyword evidence="1 6" id="KW-0963">Cytoplasm</keyword>
<keyword evidence="5 6" id="KW-0949">S-adenosyl-L-methionine</keyword>
<feature type="region of interest" description="Disordered" evidence="7">
    <location>
        <begin position="202"/>
        <end position="230"/>
    </location>
</feature>
<dbReference type="GO" id="GO:0052907">
    <property type="term" value="F:23S rRNA (adenine(1618)-N(6))-methyltransferase activity"/>
    <property type="evidence" value="ECO:0007669"/>
    <property type="project" value="UniProtKB-EC"/>
</dbReference>
<name>H5TCP1_9ALTE</name>
<keyword evidence="9" id="KW-1185">Reference proteome</keyword>